<dbReference type="InterPro" id="IPR035900">
    <property type="entry name" value="Colicin_E_sf"/>
</dbReference>
<dbReference type="Gene3D" id="1.10.1200.20">
    <property type="entry name" value="Colicin E immunity protein"/>
    <property type="match status" value="1"/>
</dbReference>
<keyword evidence="2" id="KW-0079">Bacteriocin immunity</keyword>
<dbReference type="PRINTS" id="PR01299">
    <property type="entry name" value="PYOCIN"/>
</dbReference>
<dbReference type="InterPro" id="IPR000290">
    <property type="entry name" value="Colicin_pyocin"/>
</dbReference>
<dbReference type="AlphaFoldDB" id="A0A411MCU8"/>
<keyword evidence="4" id="KW-1185">Reference proteome</keyword>
<dbReference type="OrthoDB" id="6810874at2"/>
<dbReference type="Pfam" id="PF01320">
    <property type="entry name" value="Colicin_Pyocin"/>
    <property type="match status" value="1"/>
</dbReference>
<dbReference type="GO" id="GO:0015643">
    <property type="term" value="F:toxic substance binding"/>
    <property type="evidence" value="ECO:0007669"/>
    <property type="project" value="InterPro"/>
</dbReference>
<dbReference type="CDD" id="cd16363">
    <property type="entry name" value="Col_Im_like"/>
    <property type="match status" value="1"/>
</dbReference>
<dbReference type="GO" id="GO:0030153">
    <property type="term" value="P:bacteriocin immunity"/>
    <property type="evidence" value="ECO:0007669"/>
    <property type="project" value="UniProtKB-KW"/>
</dbReference>
<dbReference type="RefSeq" id="WP_130262318.1">
    <property type="nucleotide sequence ID" value="NZ_CP035952.1"/>
</dbReference>
<gene>
    <name evidence="3" type="ORF">EXN22_02510</name>
</gene>
<accession>A0A411MCU8</accession>
<sequence length="91" mass="10403">MELKPRLEDYTEAEFLEFVREFFENRSGLRGSALDAFHHKLLGHLEAVTEHPSKSDLIYYPAEGDEDSPEGVLKRVKEWRAANGKPGFKPA</sequence>
<dbReference type="Proteomes" id="UP000291130">
    <property type="component" value="Chromosome"/>
</dbReference>
<evidence type="ECO:0000313" key="4">
    <source>
        <dbReference type="Proteomes" id="UP000291130"/>
    </source>
</evidence>
<dbReference type="SUPFAM" id="SSF47345">
    <property type="entry name" value="Colicin E immunity proteins"/>
    <property type="match status" value="1"/>
</dbReference>
<evidence type="ECO:0000313" key="3">
    <source>
        <dbReference type="EMBL" id="QBF24610.1"/>
    </source>
</evidence>
<organism evidence="3 4">
    <name type="scientific">Pseudomonas tructae</name>
    <dbReference type="NCBI Taxonomy" id="2518644"/>
    <lineage>
        <taxon>Bacteria</taxon>
        <taxon>Pseudomonadati</taxon>
        <taxon>Pseudomonadota</taxon>
        <taxon>Gammaproteobacteria</taxon>
        <taxon>Pseudomonadales</taxon>
        <taxon>Pseudomonadaceae</taxon>
        <taxon>Pseudomonas</taxon>
    </lineage>
</organism>
<protein>
    <submittedName>
        <fullName evidence="3">Bacteriocin immunity protein</fullName>
    </submittedName>
</protein>
<reference evidence="3 4" key="1">
    <citation type="submission" date="2019-02" db="EMBL/GenBank/DDBJ databases">
        <title>Complete genome sequence of Pseudomonas sp. SNU WT1 isolated from rainbow trout.</title>
        <authorList>
            <person name="Oh W.T."/>
            <person name="Park S.C."/>
        </authorList>
    </citation>
    <scope>NUCLEOTIDE SEQUENCE [LARGE SCALE GENOMIC DNA]</scope>
    <source>
        <strain evidence="3 4">SNU WT1</strain>
    </source>
</reference>
<name>A0A411MCU8_9PSED</name>
<dbReference type="EMBL" id="CP035952">
    <property type="protein sequence ID" value="QBF24610.1"/>
    <property type="molecule type" value="Genomic_DNA"/>
</dbReference>
<dbReference type="KEGG" id="ptk:EXN22_02510"/>
<evidence type="ECO:0000256" key="2">
    <source>
        <dbReference type="ARBA" id="ARBA00023025"/>
    </source>
</evidence>
<evidence type="ECO:0000256" key="1">
    <source>
        <dbReference type="ARBA" id="ARBA00009346"/>
    </source>
</evidence>
<proteinExistence type="inferred from homology"/>
<comment type="similarity">
    <text evidence="1">Belongs to the colicins ColE2/ColE8/ColE9 and pyocins S1/S2 family.</text>
</comment>